<proteinExistence type="predicted"/>
<evidence type="ECO:0000313" key="1">
    <source>
        <dbReference type="EMBL" id="CAB4217155.1"/>
    </source>
</evidence>
<reference evidence="1" key="1">
    <citation type="submission" date="2020-05" db="EMBL/GenBank/DDBJ databases">
        <authorList>
            <person name="Chiriac C."/>
            <person name="Salcher M."/>
            <person name="Ghai R."/>
            <person name="Kavagutti S V."/>
        </authorList>
    </citation>
    <scope>NUCLEOTIDE SEQUENCE</scope>
</reference>
<accession>A0A6J5SPI0</accession>
<dbReference type="Pfam" id="PF03237">
    <property type="entry name" value="Terminase_6N"/>
    <property type="match status" value="1"/>
</dbReference>
<dbReference type="InterPro" id="IPR027417">
    <property type="entry name" value="P-loop_NTPase"/>
</dbReference>
<dbReference type="PANTHER" id="PTHR41287:SF1">
    <property type="entry name" value="PROTEIN YMFN"/>
    <property type="match status" value="1"/>
</dbReference>
<gene>
    <name evidence="1" type="ORF">UFOVP1502_13</name>
</gene>
<organism evidence="1">
    <name type="scientific">uncultured Caudovirales phage</name>
    <dbReference type="NCBI Taxonomy" id="2100421"/>
    <lineage>
        <taxon>Viruses</taxon>
        <taxon>Duplodnaviria</taxon>
        <taxon>Heunggongvirae</taxon>
        <taxon>Uroviricota</taxon>
        <taxon>Caudoviricetes</taxon>
        <taxon>Peduoviridae</taxon>
        <taxon>Maltschvirus</taxon>
        <taxon>Maltschvirus maltsch</taxon>
    </lineage>
</organism>
<sequence length="488" mass="53381">MDINDTEVIPIDLGERKKAPIFGAVKPRIMTPALTGKSRGDEFAEFAEKVGYPLLPWQKYISADFLTMDNDDLYIRKLNMLCLSRQNGKTYLLALRILAGLFLWGEKNIVAISSKRTMAEDTFNKVCEIAEANEFLRNECILVRKRVGYRGNGKQHLDLKNGARYEVCAATADGTRGKSADVLIIDELANITPEAWASAKPVTIAKRNSQIYLASNAGNAYSIVLNDLREKALSYPSPALGWYEYSAPQHANPKDPKAIAMANPSLGHTITLDGIENARLTMNAGDFLREHLCMWVAAISSPWPIGSWEALADIHLTLPVGPATYFAFDKSKQGQASLVAGQITPEGKMGVGLLEVWKPEKNASDLQIAAAIKTHADRYRPVMVCFDHYATATIATRLMASGLHCVDVTGQEFWQASGDLLDAIVSGQIVHQGQELLDLMMQNCAAKVNDAGWRIVRRANGDVSGAIALAMIVHKMNEPASVPLIIAG</sequence>
<dbReference type="Gene3D" id="3.40.50.300">
    <property type="entry name" value="P-loop containing nucleotide triphosphate hydrolases"/>
    <property type="match status" value="1"/>
</dbReference>
<protein>
    <submittedName>
        <fullName evidence="1">COG4626 Phage terminase-like protein, large subunit</fullName>
    </submittedName>
</protein>
<dbReference type="InterPro" id="IPR005021">
    <property type="entry name" value="Terminase_largesu-like"/>
</dbReference>
<dbReference type="EMBL" id="LR797441">
    <property type="protein sequence ID" value="CAB4217155.1"/>
    <property type="molecule type" value="Genomic_DNA"/>
</dbReference>
<dbReference type="PANTHER" id="PTHR41287">
    <property type="match status" value="1"/>
</dbReference>
<name>A0A6J5SPI0_9CAUD</name>